<dbReference type="Pfam" id="PF03592">
    <property type="entry name" value="Terminase_2"/>
    <property type="match status" value="1"/>
</dbReference>
<organism evidence="2 3">
    <name type="scientific">Paraburkholderia tuberum</name>
    <dbReference type="NCBI Taxonomy" id="157910"/>
    <lineage>
        <taxon>Bacteria</taxon>
        <taxon>Pseudomonadati</taxon>
        <taxon>Pseudomonadota</taxon>
        <taxon>Betaproteobacteria</taxon>
        <taxon>Burkholderiales</taxon>
        <taxon>Burkholderiaceae</taxon>
        <taxon>Paraburkholderia</taxon>
    </lineage>
</organism>
<reference evidence="3" key="1">
    <citation type="submission" date="2016-10" db="EMBL/GenBank/DDBJ databases">
        <authorList>
            <person name="Varghese N."/>
            <person name="Submissions S."/>
        </authorList>
    </citation>
    <scope>NUCLEOTIDE SEQUENCE [LARGE SCALE GENOMIC DNA]</scope>
    <source>
        <strain evidence="3">DUS833</strain>
    </source>
</reference>
<name>A0A1H0ZPK5_9BURK</name>
<feature type="region of interest" description="Disordered" evidence="1">
    <location>
        <begin position="137"/>
        <end position="187"/>
    </location>
</feature>
<dbReference type="InterPro" id="IPR038713">
    <property type="entry name" value="Terminase_Gp1_N_sf"/>
</dbReference>
<dbReference type="Gene3D" id="1.10.10.1400">
    <property type="entry name" value="Terminase, small subunit, N-terminal DNA-binding domain, HTH motif"/>
    <property type="match status" value="1"/>
</dbReference>
<protein>
    <submittedName>
        <fullName evidence="2">Terminase small subunit</fullName>
    </submittedName>
</protein>
<evidence type="ECO:0000256" key="1">
    <source>
        <dbReference type="SAM" id="MobiDB-lite"/>
    </source>
</evidence>
<dbReference type="EMBL" id="FNKX01000001">
    <property type="protein sequence ID" value="SDQ29353.1"/>
    <property type="molecule type" value="Genomic_DNA"/>
</dbReference>
<dbReference type="Proteomes" id="UP000199365">
    <property type="component" value="Unassembled WGS sequence"/>
</dbReference>
<dbReference type="AlphaFoldDB" id="A0A1H0ZPK5"/>
<dbReference type="STRING" id="157910.SAMN05445850_0150"/>
<dbReference type="GO" id="GO:0051276">
    <property type="term" value="P:chromosome organization"/>
    <property type="evidence" value="ECO:0007669"/>
    <property type="project" value="InterPro"/>
</dbReference>
<dbReference type="InterPro" id="IPR005335">
    <property type="entry name" value="Terminase_ssu"/>
</dbReference>
<feature type="compositionally biased region" description="Basic and acidic residues" evidence="1">
    <location>
        <begin position="137"/>
        <end position="162"/>
    </location>
</feature>
<evidence type="ECO:0000313" key="2">
    <source>
        <dbReference type="EMBL" id="SDQ29353.1"/>
    </source>
</evidence>
<evidence type="ECO:0000313" key="3">
    <source>
        <dbReference type="Proteomes" id="UP000199365"/>
    </source>
</evidence>
<sequence length="187" mass="21054">MAEFKLTQKQEAFCCAYIETGNASDAYRRSYDASQAMPSTVNRRAKELMDDPKIAARLRELRQPAIDNAQFTFESHLAKLAELRDAAQRKGNFSAAIQAEALRGKAAGFYVERVEVEQKLTLADLIEQVTQSRLDDLPRMLESDDPNERKRAEVLQEQERRRALVQRSSADRLSAPGPSPASVAEMH</sequence>
<accession>A0A1H0ZPK5</accession>
<dbReference type="RefSeq" id="WP_090800677.1">
    <property type="nucleotide sequence ID" value="NZ_FNKX01000001.1"/>
</dbReference>
<gene>
    <name evidence="2" type="ORF">SAMN05445850_0150</name>
</gene>
<proteinExistence type="predicted"/>
<keyword evidence="3" id="KW-1185">Reference proteome</keyword>